<evidence type="ECO:0000256" key="1">
    <source>
        <dbReference type="SAM" id="SignalP"/>
    </source>
</evidence>
<keyword evidence="1" id="KW-0732">Signal</keyword>
<gene>
    <name evidence="2" type="ORF">GCM10011282_04390</name>
</gene>
<dbReference type="Proteomes" id="UP000620127">
    <property type="component" value="Unassembled WGS sequence"/>
</dbReference>
<accession>A0ABQ2X6B1</accession>
<evidence type="ECO:0008006" key="4">
    <source>
        <dbReference type="Google" id="ProtNLM"/>
    </source>
</evidence>
<proteinExistence type="predicted"/>
<protein>
    <recommendedName>
        <fullName evidence="4">Lipoprotein</fullName>
    </recommendedName>
</protein>
<feature type="chain" id="PRO_5045277067" description="Lipoprotein" evidence="1">
    <location>
        <begin position="21"/>
        <end position="125"/>
    </location>
</feature>
<feature type="signal peptide" evidence="1">
    <location>
        <begin position="1"/>
        <end position="20"/>
    </location>
</feature>
<sequence length="125" mass="13247">MQKIAIVFGFAAVLAGCATASKDIPATYHSPLAYQSYDCTQLQMETERIRSRVAQLGGRLDEAASNDKKLAGVGAVLFWPALFALGGNKQQEAEYATLKGQHDAIEQAQIAKKCGVATPAVSTTS</sequence>
<evidence type="ECO:0000313" key="2">
    <source>
        <dbReference type="EMBL" id="GGX01573.1"/>
    </source>
</evidence>
<dbReference type="PROSITE" id="PS51257">
    <property type="entry name" value="PROKAR_LIPOPROTEIN"/>
    <property type="match status" value="1"/>
</dbReference>
<dbReference type="RefSeq" id="WP_189344373.1">
    <property type="nucleotide sequence ID" value="NZ_BMYT01000001.1"/>
</dbReference>
<dbReference type="EMBL" id="BMYT01000001">
    <property type="protein sequence ID" value="GGX01573.1"/>
    <property type="molecule type" value="Genomic_DNA"/>
</dbReference>
<name>A0ABQ2X6B1_9BURK</name>
<organism evidence="2 3">
    <name type="scientific">Undibacterium macrobrachii</name>
    <dbReference type="NCBI Taxonomy" id="1119058"/>
    <lineage>
        <taxon>Bacteria</taxon>
        <taxon>Pseudomonadati</taxon>
        <taxon>Pseudomonadota</taxon>
        <taxon>Betaproteobacteria</taxon>
        <taxon>Burkholderiales</taxon>
        <taxon>Oxalobacteraceae</taxon>
        <taxon>Undibacterium</taxon>
    </lineage>
</organism>
<evidence type="ECO:0000313" key="3">
    <source>
        <dbReference type="Proteomes" id="UP000620127"/>
    </source>
</evidence>
<keyword evidence="3" id="KW-1185">Reference proteome</keyword>
<reference evidence="3" key="1">
    <citation type="journal article" date="2019" name="Int. J. Syst. Evol. Microbiol.">
        <title>The Global Catalogue of Microorganisms (GCM) 10K type strain sequencing project: providing services to taxonomists for standard genome sequencing and annotation.</title>
        <authorList>
            <consortium name="The Broad Institute Genomics Platform"/>
            <consortium name="The Broad Institute Genome Sequencing Center for Infectious Disease"/>
            <person name="Wu L."/>
            <person name="Ma J."/>
        </authorList>
    </citation>
    <scope>NUCLEOTIDE SEQUENCE [LARGE SCALE GENOMIC DNA]</scope>
    <source>
        <strain evidence="3">KCTC 23916</strain>
    </source>
</reference>
<comment type="caution">
    <text evidence="2">The sequence shown here is derived from an EMBL/GenBank/DDBJ whole genome shotgun (WGS) entry which is preliminary data.</text>
</comment>